<evidence type="ECO:0000313" key="2">
    <source>
        <dbReference type="EMBL" id="RLN38772.1"/>
    </source>
</evidence>
<accession>A0A3L6TEM9</accession>
<name>A0A3L6TEM9_PANMI</name>
<dbReference type="EMBL" id="PQIB02000001">
    <property type="protein sequence ID" value="RLN38772.1"/>
    <property type="molecule type" value="Genomic_DNA"/>
</dbReference>
<comment type="caution">
    <text evidence="2">The sequence shown here is derived from an EMBL/GenBank/DDBJ whole genome shotgun (WGS) entry which is preliminary data.</text>
</comment>
<protein>
    <submittedName>
        <fullName evidence="2">Uncharacterized protein</fullName>
    </submittedName>
</protein>
<sequence>MGGGGGGGGGPRRHGLRRRAGLRAAMPFASAAALGGGGMGRRRIHATWSCCRRRAPPPSSGHVKSLADSVVAGLYEELQSQIKEGVGALLALACQMLTTQIRSPPRMILPRPDNENPSDAEVPEDEDE</sequence>
<dbReference type="AlphaFoldDB" id="A0A3L6TEM9"/>
<proteinExistence type="predicted"/>
<organism evidence="2 3">
    <name type="scientific">Panicum miliaceum</name>
    <name type="common">Proso millet</name>
    <name type="synonym">Broomcorn millet</name>
    <dbReference type="NCBI Taxonomy" id="4540"/>
    <lineage>
        <taxon>Eukaryota</taxon>
        <taxon>Viridiplantae</taxon>
        <taxon>Streptophyta</taxon>
        <taxon>Embryophyta</taxon>
        <taxon>Tracheophyta</taxon>
        <taxon>Spermatophyta</taxon>
        <taxon>Magnoliopsida</taxon>
        <taxon>Liliopsida</taxon>
        <taxon>Poales</taxon>
        <taxon>Poaceae</taxon>
        <taxon>PACMAD clade</taxon>
        <taxon>Panicoideae</taxon>
        <taxon>Panicodae</taxon>
        <taxon>Paniceae</taxon>
        <taxon>Panicinae</taxon>
        <taxon>Panicum</taxon>
        <taxon>Panicum sect. Panicum</taxon>
    </lineage>
</organism>
<evidence type="ECO:0000256" key="1">
    <source>
        <dbReference type="SAM" id="MobiDB-lite"/>
    </source>
</evidence>
<reference evidence="3" key="1">
    <citation type="journal article" date="2019" name="Nat. Commun.">
        <title>The genome of broomcorn millet.</title>
        <authorList>
            <person name="Zou C."/>
            <person name="Miki D."/>
            <person name="Li D."/>
            <person name="Tang Q."/>
            <person name="Xiao L."/>
            <person name="Rajput S."/>
            <person name="Deng P."/>
            <person name="Jia W."/>
            <person name="Huang R."/>
            <person name="Zhang M."/>
            <person name="Sun Y."/>
            <person name="Hu J."/>
            <person name="Fu X."/>
            <person name="Schnable P.S."/>
            <person name="Li F."/>
            <person name="Zhang H."/>
            <person name="Feng B."/>
            <person name="Zhu X."/>
            <person name="Liu R."/>
            <person name="Schnable J.C."/>
            <person name="Zhu J.-K."/>
            <person name="Zhang H."/>
        </authorList>
    </citation>
    <scope>NUCLEOTIDE SEQUENCE [LARGE SCALE GENOMIC DNA]</scope>
</reference>
<feature type="region of interest" description="Disordered" evidence="1">
    <location>
        <begin position="102"/>
        <end position="128"/>
    </location>
</feature>
<feature type="compositionally biased region" description="Acidic residues" evidence="1">
    <location>
        <begin position="116"/>
        <end position="128"/>
    </location>
</feature>
<keyword evidence="3" id="KW-1185">Reference proteome</keyword>
<gene>
    <name evidence="2" type="ORF">C2845_PM01G21280</name>
</gene>
<dbReference type="Proteomes" id="UP000275267">
    <property type="component" value="Unassembled WGS sequence"/>
</dbReference>
<evidence type="ECO:0000313" key="3">
    <source>
        <dbReference type="Proteomes" id="UP000275267"/>
    </source>
</evidence>